<evidence type="ECO:0000313" key="2">
    <source>
        <dbReference type="EMBL" id="MBL0385219.1"/>
    </source>
</evidence>
<keyword evidence="1" id="KW-0812">Transmembrane</keyword>
<evidence type="ECO:0000256" key="1">
    <source>
        <dbReference type="SAM" id="Phobius"/>
    </source>
</evidence>
<evidence type="ECO:0000313" key="3">
    <source>
        <dbReference type="Proteomes" id="UP000602284"/>
    </source>
</evidence>
<dbReference type="RefSeq" id="WP_201630390.1">
    <property type="nucleotide sequence ID" value="NZ_JAEQNB010000001.1"/>
</dbReference>
<name>A0ABS1J5C1_9BACL</name>
<keyword evidence="1" id="KW-0472">Membrane</keyword>
<protein>
    <recommendedName>
        <fullName evidence="4">Biopolymer transporter ExbD</fullName>
    </recommendedName>
</protein>
<sequence length="47" mass="5068">MAHIPMNPNPKRTNNDPINATMADVVLFPLLIVAMALGALAFVTHLI</sequence>
<feature type="transmembrane region" description="Helical" evidence="1">
    <location>
        <begin position="20"/>
        <end position="43"/>
    </location>
</feature>
<gene>
    <name evidence="2" type="ORF">JJB07_01055</name>
</gene>
<dbReference type="EMBL" id="JAEQNB010000001">
    <property type="protein sequence ID" value="MBL0385219.1"/>
    <property type="molecule type" value="Genomic_DNA"/>
</dbReference>
<reference evidence="2 3" key="1">
    <citation type="submission" date="2021-01" db="EMBL/GenBank/DDBJ databases">
        <title>Tumebacillus sp. strain ITR2 16S ribosomal RNA gene Genome sequencing and assembly.</title>
        <authorList>
            <person name="Kang M."/>
        </authorList>
    </citation>
    <scope>NUCLEOTIDE SEQUENCE [LARGE SCALE GENOMIC DNA]</scope>
    <source>
        <strain evidence="2 3">ITR2</strain>
    </source>
</reference>
<comment type="caution">
    <text evidence="2">The sequence shown here is derived from an EMBL/GenBank/DDBJ whole genome shotgun (WGS) entry which is preliminary data.</text>
</comment>
<keyword evidence="1" id="KW-1133">Transmembrane helix</keyword>
<keyword evidence="3" id="KW-1185">Reference proteome</keyword>
<organism evidence="2 3">
    <name type="scientific">Tumebacillus amylolyticus</name>
    <dbReference type="NCBI Taxonomy" id="2801339"/>
    <lineage>
        <taxon>Bacteria</taxon>
        <taxon>Bacillati</taxon>
        <taxon>Bacillota</taxon>
        <taxon>Bacilli</taxon>
        <taxon>Bacillales</taxon>
        <taxon>Alicyclobacillaceae</taxon>
        <taxon>Tumebacillus</taxon>
    </lineage>
</organism>
<dbReference type="Proteomes" id="UP000602284">
    <property type="component" value="Unassembled WGS sequence"/>
</dbReference>
<proteinExistence type="predicted"/>
<accession>A0ABS1J5C1</accession>
<evidence type="ECO:0008006" key="4">
    <source>
        <dbReference type="Google" id="ProtNLM"/>
    </source>
</evidence>